<reference evidence="2 3" key="1">
    <citation type="submission" date="2014-06" db="EMBL/GenBank/DDBJ databases">
        <authorList>
            <person name="Swart Estienne"/>
        </authorList>
    </citation>
    <scope>NUCLEOTIDE SEQUENCE [LARGE SCALE GENOMIC DNA]</scope>
    <source>
        <strain evidence="2 3">130c</strain>
    </source>
</reference>
<accession>A0A078AFN0</accession>
<feature type="transmembrane region" description="Helical" evidence="1">
    <location>
        <begin position="12"/>
        <end position="33"/>
    </location>
</feature>
<keyword evidence="3" id="KW-1185">Reference proteome</keyword>
<evidence type="ECO:0000256" key="1">
    <source>
        <dbReference type="SAM" id="Phobius"/>
    </source>
</evidence>
<evidence type="ECO:0000313" key="2">
    <source>
        <dbReference type="EMBL" id="CDW81035.1"/>
    </source>
</evidence>
<dbReference type="AlphaFoldDB" id="A0A078AFN0"/>
<dbReference type="EMBL" id="CCKQ01009549">
    <property type="protein sequence ID" value="CDW81035.1"/>
    <property type="molecule type" value="Genomic_DNA"/>
</dbReference>
<keyword evidence="1" id="KW-0472">Membrane</keyword>
<keyword evidence="1" id="KW-1133">Transmembrane helix</keyword>
<gene>
    <name evidence="2" type="primary">Contig16152.g17209</name>
    <name evidence="2" type="ORF">STYLEM_10043</name>
</gene>
<protein>
    <submittedName>
        <fullName evidence="2">Uncharacterized protein</fullName>
    </submittedName>
</protein>
<name>A0A078AFN0_STYLE</name>
<organism evidence="2 3">
    <name type="scientific">Stylonychia lemnae</name>
    <name type="common">Ciliate</name>
    <dbReference type="NCBI Taxonomy" id="5949"/>
    <lineage>
        <taxon>Eukaryota</taxon>
        <taxon>Sar</taxon>
        <taxon>Alveolata</taxon>
        <taxon>Ciliophora</taxon>
        <taxon>Intramacronucleata</taxon>
        <taxon>Spirotrichea</taxon>
        <taxon>Stichotrichia</taxon>
        <taxon>Sporadotrichida</taxon>
        <taxon>Oxytrichidae</taxon>
        <taxon>Stylonychinae</taxon>
        <taxon>Stylonychia</taxon>
    </lineage>
</organism>
<keyword evidence="1" id="KW-0812">Transmembrane</keyword>
<sequence length="120" mass="14076">MRQKYPEFIKIHLIVFLRLYLCYDVVIFLIEILDGWHEFEQFQQFQDGQIILLQVILLGKLSKAFSQIGYITGLCFSNIVPIDYPPKEGQTLLPKSSSLDFLLVAPKLYLYELENVEFLL</sequence>
<dbReference type="InParanoid" id="A0A078AFN0"/>
<dbReference type="Proteomes" id="UP000039865">
    <property type="component" value="Unassembled WGS sequence"/>
</dbReference>
<evidence type="ECO:0000313" key="3">
    <source>
        <dbReference type="Proteomes" id="UP000039865"/>
    </source>
</evidence>
<proteinExistence type="predicted"/>